<keyword evidence="7" id="KW-0472">Membrane</keyword>
<sequence length="225" mass="24454">MADEIKESTEGTPEATPKKKFDWKGKRLPIIIAAVVVVTVIGVAGWAWHATPECCDVICHSTMGKYYQTYTQDTTTLAYKHRAATNNQCLGCHEATLPQMVHEVQIQLSGDYTQPFDKVTFSNDFCLQSGCHLGAGVMPGATESSTKDFSFDPHSDYHGVQQCNSCHLMHDQSVFTCASCHQVGAWEGEGGVPEGWVVQDLGNGKTGAVPEGWATPFTFEASSSK</sequence>
<comment type="subcellular location">
    <subcellularLocation>
        <location evidence="1">Cell envelope</location>
    </subcellularLocation>
</comment>
<feature type="transmembrane region" description="Helical" evidence="7">
    <location>
        <begin position="28"/>
        <end position="48"/>
    </location>
</feature>
<dbReference type="InterPro" id="IPR012286">
    <property type="entry name" value="Tetrahaem_cytochrome"/>
</dbReference>
<proteinExistence type="predicted"/>
<dbReference type="GO" id="GO:0030313">
    <property type="term" value="C:cell envelope"/>
    <property type="evidence" value="ECO:0007669"/>
    <property type="project" value="UniProtKB-SubCell"/>
</dbReference>
<keyword evidence="3" id="KW-0349">Heme</keyword>
<dbReference type="RefSeq" id="WP_009142035.1">
    <property type="nucleotide sequence ID" value="NZ_CABKQG010000008.1"/>
</dbReference>
<dbReference type="InterPro" id="IPR036280">
    <property type="entry name" value="Multihaem_cyt_sf"/>
</dbReference>
<keyword evidence="7" id="KW-1133">Transmembrane helix</keyword>
<organism evidence="9 10">
    <name type="scientific">Collinsella tanakaei</name>
    <dbReference type="NCBI Taxonomy" id="626935"/>
    <lineage>
        <taxon>Bacteria</taxon>
        <taxon>Bacillati</taxon>
        <taxon>Actinomycetota</taxon>
        <taxon>Coriobacteriia</taxon>
        <taxon>Coriobacteriales</taxon>
        <taxon>Coriobacteriaceae</taxon>
        <taxon>Collinsella</taxon>
    </lineage>
</organism>
<evidence type="ECO:0000256" key="7">
    <source>
        <dbReference type="SAM" id="Phobius"/>
    </source>
</evidence>
<dbReference type="GeneID" id="62759692"/>
<evidence type="ECO:0000259" key="8">
    <source>
        <dbReference type="Pfam" id="PF14537"/>
    </source>
</evidence>
<dbReference type="Proteomes" id="UP000260943">
    <property type="component" value="Unassembled WGS sequence"/>
</dbReference>
<dbReference type="SUPFAM" id="SSF48695">
    <property type="entry name" value="Multiheme cytochromes"/>
    <property type="match status" value="1"/>
</dbReference>
<keyword evidence="7" id="KW-0812">Transmembrane</keyword>
<evidence type="ECO:0000256" key="1">
    <source>
        <dbReference type="ARBA" id="ARBA00004196"/>
    </source>
</evidence>
<comment type="caution">
    <text evidence="9">The sequence shown here is derived from an EMBL/GenBank/DDBJ whole genome shotgun (WGS) entry which is preliminary data.</text>
</comment>
<keyword evidence="4" id="KW-0479">Metal-binding</keyword>
<keyword evidence="2" id="KW-0813">Transport</keyword>
<evidence type="ECO:0000313" key="10">
    <source>
        <dbReference type="Proteomes" id="UP000260943"/>
    </source>
</evidence>
<keyword evidence="5" id="KW-0249">Electron transport</keyword>
<protein>
    <recommendedName>
        <fullName evidence="8">Tetrahaem cytochrome domain-containing protein</fullName>
    </recommendedName>
</protein>
<evidence type="ECO:0000256" key="2">
    <source>
        <dbReference type="ARBA" id="ARBA00022448"/>
    </source>
</evidence>
<keyword evidence="6" id="KW-0408">Iron</keyword>
<evidence type="ECO:0000256" key="3">
    <source>
        <dbReference type="ARBA" id="ARBA00022617"/>
    </source>
</evidence>
<evidence type="ECO:0000313" key="9">
    <source>
        <dbReference type="EMBL" id="RGL07470.1"/>
    </source>
</evidence>
<feature type="domain" description="Tetrahaem cytochrome" evidence="8">
    <location>
        <begin position="120"/>
        <end position="182"/>
    </location>
</feature>
<dbReference type="Pfam" id="PF14537">
    <property type="entry name" value="Cytochrom_c3_2"/>
    <property type="match status" value="1"/>
</dbReference>
<evidence type="ECO:0000256" key="5">
    <source>
        <dbReference type="ARBA" id="ARBA00022982"/>
    </source>
</evidence>
<evidence type="ECO:0000256" key="4">
    <source>
        <dbReference type="ARBA" id="ARBA00022723"/>
    </source>
</evidence>
<evidence type="ECO:0000256" key="6">
    <source>
        <dbReference type="ARBA" id="ARBA00023004"/>
    </source>
</evidence>
<dbReference type="GO" id="GO:0046872">
    <property type="term" value="F:metal ion binding"/>
    <property type="evidence" value="ECO:0007669"/>
    <property type="project" value="UniProtKB-KW"/>
</dbReference>
<accession>A0A3E4QNW8</accession>
<reference evidence="9 10" key="1">
    <citation type="submission" date="2018-08" db="EMBL/GenBank/DDBJ databases">
        <title>A genome reference for cultivated species of the human gut microbiota.</title>
        <authorList>
            <person name="Zou Y."/>
            <person name="Xue W."/>
            <person name="Luo G."/>
        </authorList>
    </citation>
    <scope>NUCLEOTIDE SEQUENCE [LARGE SCALE GENOMIC DNA]</scope>
    <source>
        <strain evidence="9 10">TF08-14</strain>
    </source>
</reference>
<dbReference type="AlphaFoldDB" id="A0A3E4QNW8"/>
<dbReference type="Gene3D" id="1.10.1130.10">
    <property type="entry name" value="Flavocytochrome C3, Chain A"/>
    <property type="match status" value="1"/>
</dbReference>
<name>A0A3E4QNW8_9ACTN</name>
<dbReference type="EMBL" id="QSRJ01000016">
    <property type="protein sequence ID" value="RGL07470.1"/>
    <property type="molecule type" value="Genomic_DNA"/>
</dbReference>
<gene>
    <name evidence="9" type="ORF">DXC81_10375</name>
</gene>